<dbReference type="PANTHER" id="PTHR46066:SF2">
    <property type="entry name" value="CHITINASE DOMAIN-CONTAINING PROTEIN 1"/>
    <property type="match status" value="1"/>
</dbReference>
<dbReference type="RefSeq" id="WP_188692216.1">
    <property type="nucleotide sequence ID" value="NZ_BMIR01000006.1"/>
</dbReference>
<feature type="domain" description="LysM" evidence="3">
    <location>
        <begin position="50"/>
        <end position="94"/>
    </location>
</feature>
<dbReference type="InterPro" id="IPR029070">
    <property type="entry name" value="Chitinase_insertion_sf"/>
</dbReference>
<dbReference type="GO" id="GO:0016798">
    <property type="term" value="F:hydrolase activity, acting on glycosyl bonds"/>
    <property type="evidence" value="ECO:0007669"/>
    <property type="project" value="UniProtKB-KW"/>
</dbReference>
<reference evidence="5" key="2">
    <citation type="submission" date="2020-09" db="EMBL/GenBank/DDBJ databases">
        <authorList>
            <person name="Sun Q."/>
            <person name="Zhou Y."/>
        </authorList>
    </citation>
    <scope>NUCLEOTIDE SEQUENCE</scope>
    <source>
        <strain evidence="5">CGMCC 1.15371</strain>
    </source>
</reference>
<dbReference type="SMART" id="SM00636">
    <property type="entry name" value="Glyco_18"/>
    <property type="match status" value="1"/>
</dbReference>
<feature type="domain" description="GH18" evidence="4">
    <location>
        <begin position="102"/>
        <end position="423"/>
    </location>
</feature>
<evidence type="ECO:0000256" key="2">
    <source>
        <dbReference type="ARBA" id="ARBA00023295"/>
    </source>
</evidence>
<dbReference type="InterPro" id="IPR018392">
    <property type="entry name" value="LysM"/>
</dbReference>
<dbReference type="InterPro" id="IPR011583">
    <property type="entry name" value="Chitinase_II/V-like_cat"/>
</dbReference>
<name>A0A8J2VMQ8_9BACL</name>
<dbReference type="InterPro" id="IPR036779">
    <property type="entry name" value="LysM_dom_sf"/>
</dbReference>
<keyword evidence="2" id="KW-0326">Glycosidase</keyword>
<evidence type="ECO:0000313" key="5">
    <source>
        <dbReference type="EMBL" id="GGE39055.1"/>
    </source>
</evidence>
<dbReference type="InterPro" id="IPR017853">
    <property type="entry name" value="GH"/>
</dbReference>
<accession>A0A8J2VMQ8</accession>
<proteinExistence type="predicted"/>
<evidence type="ECO:0000256" key="1">
    <source>
        <dbReference type="ARBA" id="ARBA00022801"/>
    </source>
</evidence>
<dbReference type="Proteomes" id="UP000628775">
    <property type="component" value="Unassembled WGS sequence"/>
</dbReference>
<dbReference type="GO" id="GO:0070492">
    <property type="term" value="F:oligosaccharide binding"/>
    <property type="evidence" value="ECO:0007669"/>
    <property type="project" value="TreeGrafter"/>
</dbReference>
<dbReference type="PROSITE" id="PS51910">
    <property type="entry name" value="GH18_2"/>
    <property type="match status" value="1"/>
</dbReference>
<dbReference type="Gene3D" id="3.20.20.80">
    <property type="entry name" value="Glycosidases"/>
    <property type="match status" value="1"/>
</dbReference>
<dbReference type="PANTHER" id="PTHR46066">
    <property type="entry name" value="CHITINASE DOMAIN-CONTAINING PROTEIN 1 FAMILY MEMBER"/>
    <property type="match status" value="1"/>
</dbReference>
<organism evidence="5 6">
    <name type="scientific">Pullulanibacillus camelliae</name>
    <dbReference type="NCBI Taxonomy" id="1707096"/>
    <lineage>
        <taxon>Bacteria</taxon>
        <taxon>Bacillati</taxon>
        <taxon>Bacillota</taxon>
        <taxon>Bacilli</taxon>
        <taxon>Bacillales</taxon>
        <taxon>Sporolactobacillaceae</taxon>
        <taxon>Pullulanibacillus</taxon>
    </lineage>
</organism>
<protein>
    <submittedName>
        <fullName evidence="5">Spore germination protein YaaH</fullName>
    </submittedName>
</protein>
<dbReference type="GO" id="GO:0005975">
    <property type="term" value="P:carbohydrate metabolic process"/>
    <property type="evidence" value="ECO:0007669"/>
    <property type="project" value="InterPro"/>
</dbReference>
<dbReference type="EMBL" id="BMIR01000006">
    <property type="protein sequence ID" value="GGE39055.1"/>
    <property type="molecule type" value="Genomic_DNA"/>
</dbReference>
<comment type="caution">
    <text evidence="5">The sequence shown here is derived from an EMBL/GenBank/DDBJ whole genome shotgun (WGS) entry which is preliminary data.</text>
</comment>
<dbReference type="CDD" id="cd02874">
    <property type="entry name" value="GH18_CFLE_spore_hydrolase"/>
    <property type="match status" value="1"/>
</dbReference>
<dbReference type="Pfam" id="PF00704">
    <property type="entry name" value="Glyco_hydro_18"/>
    <property type="match status" value="1"/>
</dbReference>
<dbReference type="GO" id="GO:0012505">
    <property type="term" value="C:endomembrane system"/>
    <property type="evidence" value="ECO:0007669"/>
    <property type="project" value="TreeGrafter"/>
</dbReference>
<keyword evidence="1" id="KW-0378">Hydrolase</keyword>
<dbReference type="Gene3D" id="3.10.50.10">
    <property type="match status" value="1"/>
</dbReference>
<dbReference type="InterPro" id="IPR001223">
    <property type="entry name" value="Glyco_hydro18_cat"/>
</dbReference>
<feature type="domain" description="LysM" evidence="3">
    <location>
        <begin position="2"/>
        <end position="46"/>
    </location>
</feature>
<dbReference type="SUPFAM" id="SSF51445">
    <property type="entry name" value="(Trans)glycosidases"/>
    <property type="match status" value="1"/>
</dbReference>
<evidence type="ECO:0000259" key="4">
    <source>
        <dbReference type="PROSITE" id="PS51910"/>
    </source>
</evidence>
<dbReference type="Gene3D" id="3.10.350.10">
    <property type="entry name" value="LysM domain"/>
    <property type="match status" value="2"/>
</dbReference>
<dbReference type="GO" id="GO:0008061">
    <property type="term" value="F:chitin binding"/>
    <property type="evidence" value="ECO:0007669"/>
    <property type="project" value="InterPro"/>
</dbReference>
<reference evidence="5" key="1">
    <citation type="journal article" date="2014" name="Int. J. Syst. Evol. Microbiol.">
        <title>Complete genome sequence of Corynebacterium casei LMG S-19264T (=DSM 44701T), isolated from a smear-ripened cheese.</title>
        <authorList>
            <consortium name="US DOE Joint Genome Institute (JGI-PGF)"/>
            <person name="Walter F."/>
            <person name="Albersmeier A."/>
            <person name="Kalinowski J."/>
            <person name="Ruckert C."/>
        </authorList>
    </citation>
    <scope>NUCLEOTIDE SEQUENCE</scope>
    <source>
        <strain evidence="5">CGMCC 1.15371</strain>
    </source>
</reference>
<keyword evidence="6" id="KW-1185">Reference proteome</keyword>
<evidence type="ECO:0000313" key="6">
    <source>
        <dbReference type="Proteomes" id="UP000628775"/>
    </source>
</evidence>
<gene>
    <name evidence="5" type="primary">yaaH</name>
    <name evidence="5" type="ORF">GCM10011391_17310</name>
</gene>
<dbReference type="SMART" id="SM00257">
    <property type="entry name" value="LysM"/>
    <property type="match status" value="2"/>
</dbReference>
<sequence length="423" mass="47213">MQIHVVSQGDTINDLAETFGVSPQSIIDINGLDASTTLVVGETLLIPVTNRYVVQPGDTLWSISRRLNVSLQELQQINPGVRPESLYPGQSLRLPTRHKPSLVVNGYLEPHTGNANRFTAAASALTYLSVFSYQVNASGELTAPDDAEVLQAVKNTDVAPIMSITNLVEGAFNRDVAAAIFASNAIQEKLFTNILNVLSSKGFRGVNVDFEYLGSNMRSDYNQFIEKLTTRMHQNGYIVSTALAPKTSAEQVGAWYEAHDYAFHGRTVDFVILMTYEWGWSGGPPMPVSPITQVRRVVDYALSEMPANKIVMSVPLYGYDWTLPYEPGGEFARAITYQQAINLARQHNTNIQYDQTQEAAYFRYTAADNKQHIVYFQDLRSMAAMFQIADDDNLLGISFWNLAFSFPQVWPLLEDKFNITKHS</sequence>
<dbReference type="SUPFAM" id="SSF54106">
    <property type="entry name" value="LysM domain"/>
    <property type="match status" value="2"/>
</dbReference>
<dbReference type="CDD" id="cd00118">
    <property type="entry name" value="LysM"/>
    <property type="match status" value="2"/>
</dbReference>
<dbReference type="AlphaFoldDB" id="A0A8J2VMQ8"/>
<dbReference type="InterPro" id="IPR041704">
    <property type="entry name" value="CFLE_GH18"/>
</dbReference>
<dbReference type="Pfam" id="PF01476">
    <property type="entry name" value="LysM"/>
    <property type="match status" value="2"/>
</dbReference>
<evidence type="ECO:0000259" key="3">
    <source>
        <dbReference type="PROSITE" id="PS51782"/>
    </source>
</evidence>
<dbReference type="PROSITE" id="PS51782">
    <property type="entry name" value="LYSM"/>
    <property type="match status" value="2"/>
</dbReference>